<dbReference type="InParanoid" id="G0V5E1"/>
<dbReference type="OrthoDB" id="37730at2759"/>
<dbReference type="GeneID" id="96900166"/>
<dbReference type="EMBL" id="HE576752">
    <property type="protein sequence ID" value="CCC66677.1"/>
    <property type="molecule type" value="Genomic_DNA"/>
</dbReference>
<dbReference type="AlphaFoldDB" id="G0V5E1"/>
<dbReference type="InterPro" id="IPR016084">
    <property type="entry name" value="Haem_Oase-like_multi-hlx"/>
</dbReference>
<feature type="binding site" evidence="2">
    <location>
        <position position="109"/>
    </location>
    <ligand>
        <name>substrate</name>
    </ligand>
</feature>
<dbReference type="InterPro" id="IPR004305">
    <property type="entry name" value="Thiaminase-2/PQQC"/>
</dbReference>
<dbReference type="RefSeq" id="XP_003673068.1">
    <property type="nucleotide sequence ID" value="XM_003673020.1"/>
</dbReference>
<feature type="domain" description="Thiaminase-2/PQQC" evidence="3">
    <location>
        <begin position="36"/>
        <end position="239"/>
    </location>
</feature>
<dbReference type="HOGENOM" id="CLU_077537_0_0_1"/>
<dbReference type="PANTHER" id="PTHR43198">
    <property type="entry name" value="BIFUNCTIONAL TH2 PROTEIN"/>
    <property type="match status" value="1"/>
</dbReference>
<dbReference type="Gene3D" id="1.20.910.10">
    <property type="entry name" value="Heme oxygenase-like"/>
    <property type="match status" value="1"/>
</dbReference>
<evidence type="ECO:0000256" key="2">
    <source>
        <dbReference type="PIRSR" id="PIRSR003170-2"/>
    </source>
</evidence>
<gene>
    <name evidence="4" type="primary">NCAS0A01170</name>
    <name evidence="4" type="ordered locus">NCAS_0A01170</name>
</gene>
<dbReference type="KEGG" id="ncs:NCAS_0A01170"/>
<proteinExistence type="predicted"/>
<organism evidence="4 5">
    <name type="scientific">Naumovozyma castellii</name>
    <name type="common">Yeast</name>
    <name type="synonym">Saccharomyces castellii</name>
    <dbReference type="NCBI Taxonomy" id="27288"/>
    <lineage>
        <taxon>Eukaryota</taxon>
        <taxon>Fungi</taxon>
        <taxon>Dikarya</taxon>
        <taxon>Ascomycota</taxon>
        <taxon>Saccharomycotina</taxon>
        <taxon>Saccharomycetes</taxon>
        <taxon>Saccharomycetales</taxon>
        <taxon>Saccharomycetaceae</taxon>
        <taxon>Naumovozyma</taxon>
    </lineage>
</organism>
<feature type="binding site" evidence="2">
    <location>
        <position position="71"/>
    </location>
    <ligand>
        <name>substrate</name>
    </ligand>
</feature>
<evidence type="ECO:0000259" key="3">
    <source>
        <dbReference type="Pfam" id="PF03070"/>
    </source>
</evidence>
<sequence>MEINICCSQYIWGYFFLIFKDNKNFKMITTTKQLLAKHKDIYKKATEHEVTNKLCQGTLSDRVFYAYLAQDLQFFEVGMRLLCKIALRAPRISSFFTLSKTIGFFASDENTYFHDCLAVLAPSLSSEDKATFDNTLLPGVDIYVRYMEELTKGDFTYAQLITCHWAGEQIYLQWAQTSRRKTGLHWKYQIWIDLHDSERFRNYVDFLANEVNQFPVEEVEEVFIKVVELEFEFFDRCYKA</sequence>
<accession>G0V5E1</accession>
<dbReference type="Pfam" id="PF03070">
    <property type="entry name" value="TENA_THI-4"/>
    <property type="match status" value="1"/>
</dbReference>
<dbReference type="InterPro" id="IPR026285">
    <property type="entry name" value="TenA_E"/>
</dbReference>
<reference key="2">
    <citation type="submission" date="2011-08" db="EMBL/GenBank/DDBJ databases">
        <title>Genome sequence of Naumovozyma castellii.</title>
        <authorList>
            <person name="Gordon J.L."/>
            <person name="Armisen D."/>
            <person name="Proux-Wera E."/>
            <person name="OhEigeartaigh S.S."/>
            <person name="Byrne K.P."/>
            <person name="Wolfe K.H."/>
        </authorList>
    </citation>
    <scope>NUCLEOTIDE SEQUENCE</scope>
    <source>
        <strain>Type strain:CBS 4309</strain>
    </source>
</reference>
<feature type="active site" description="Proton donor" evidence="1">
    <location>
        <position position="230"/>
    </location>
</feature>
<evidence type="ECO:0000256" key="1">
    <source>
        <dbReference type="PIRSR" id="PIRSR003170-1"/>
    </source>
</evidence>
<dbReference type="PIRSF" id="PIRSF003170">
    <property type="entry name" value="Pet18p"/>
    <property type="match status" value="1"/>
</dbReference>
<dbReference type="GO" id="GO:0005829">
    <property type="term" value="C:cytosol"/>
    <property type="evidence" value="ECO:0007669"/>
    <property type="project" value="TreeGrafter"/>
</dbReference>
<dbReference type="FunCoup" id="G0V5E1">
    <property type="interactions" value="23"/>
</dbReference>
<dbReference type="SUPFAM" id="SSF48613">
    <property type="entry name" value="Heme oxygenase-like"/>
    <property type="match status" value="1"/>
</dbReference>
<dbReference type="CDD" id="cd19358">
    <property type="entry name" value="TenA_E_Spr0628-like"/>
    <property type="match status" value="1"/>
</dbReference>
<dbReference type="PANTHER" id="PTHR43198:SF2">
    <property type="entry name" value="SI:CH1073-67J19.1-RELATED"/>
    <property type="match status" value="1"/>
</dbReference>
<dbReference type="Proteomes" id="UP000001640">
    <property type="component" value="Chromosome 1"/>
</dbReference>
<name>G0V5E1_NAUCA</name>
<evidence type="ECO:0000313" key="5">
    <source>
        <dbReference type="Proteomes" id="UP000001640"/>
    </source>
</evidence>
<evidence type="ECO:0000313" key="4">
    <source>
        <dbReference type="EMBL" id="CCC66677.1"/>
    </source>
</evidence>
<dbReference type="GO" id="GO:0006772">
    <property type="term" value="P:thiamine metabolic process"/>
    <property type="evidence" value="ECO:0007669"/>
    <property type="project" value="UniProtKB-ARBA"/>
</dbReference>
<reference evidence="4 5" key="1">
    <citation type="journal article" date="2011" name="Proc. Natl. Acad. Sci. U.S.A.">
        <title>Evolutionary erosion of yeast sex chromosomes by mating-type switching accidents.</title>
        <authorList>
            <person name="Gordon J.L."/>
            <person name="Armisen D."/>
            <person name="Proux-Wera E."/>
            <person name="Oheigeartaigh S.S."/>
            <person name="Byrne K.P."/>
            <person name="Wolfe K.H."/>
        </authorList>
    </citation>
    <scope>NUCLEOTIDE SEQUENCE [LARGE SCALE GENOMIC DNA]</scope>
    <source>
        <strain evidence="5">ATCC 76901 / BCRC 22586 / CBS 4309 / NBRC 1992 / NRRL Y-12630</strain>
    </source>
</reference>
<dbReference type="InterPro" id="IPR050967">
    <property type="entry name" value="Thiamine_Salvage_TenA"/>
</dbReference>
<dbReference type="STRING" id="1064592.G0V5E1"/>
<keyword evidence="5" id="KW-1185">Reference proteome</keyword>
<protein>
    <recommendedName>
        <fullName evidence="3">Thiaminase-2/PQQC domain-containing protein</fullName>
    </recommendedName>
</protein>
<feature type="binding site" evidence="2">
    <location>
        <position position="168"/>
    </location>
    <ligand>
        <name>substrate</name>
    </ligand>
</feature>
<dbReference type="eggNOG" id="ENOG502QT8P">
    <property type="taxonomic scope" value="Eukaryota"/>
</dbReference>